<evidence type="ECO:0000313" key="2">
    <source>
        <dbReference type="Proteomes" id="UP000677305"/>
    </source>
</evidence>
<evidence type="ECO:0000313" key="1">
    <source>
        <dbReference type="EMBL" id="QUH28242.1"/>
    </source>
</evidence>
<gene>
    <name evidence="1" type="ORF">HYG85_04645</name>
</gene>
<accession>A0A8J8M8E2</accession>
<organism evidence="1 2">
    <name type="scientific">Vallitalea guaymasensis</name>
    <dbReference type="NCBI Taxonomy" id="1185412"/>
    <lineage>
        <taxon>Bacteria</taxon>
        <taxon>Bacillati</taxon>
        <taxon>Bacillota</taxon>
        <taxon>Clostridia</taxon>
        <taxon>Lachnospirales</taxon>
        <taxon>Vallitaleaceae</taxon>
        <taxon>Vallitalea</taxon>
    </lineage>
</organism>
<protein>
    <submittedName>
        <fullName evidence="1">Uncharacterized protein</fullName>
    </submittedName>
</protein>
<sequence>MEEYNEPKEKCKSCIHCLCEGNGDQEYDGSWSNIYYEYYCSYGYYKKYEKGGIDCKRYEKLSV</sequence>
<dbReference type="KEGG" id="vgu:HYG85_04645"/>
<dbReference type="RefSeq" id="WP_212692495.1">
    <property type="nucleotide sequence ID" value="NZ_CP058561.1"/>
</dbReference>
<dbReference type="AlphaFoldDB" id="A0A8J8M8E2"/>
<dbReference type="Proteomes" id="UP000677305">
    <property type="component" value="Chromosome"/>
</dbReference>
<dbReference type="EMBL" id="CP058561">
    <property type="protein sequence ID" value="QUH28242.1"/>
    <property type="molecule type" value="Genomic_DNA"/>
</dbReference>
<proteinExistence type="predicted"/>
<keyword evidence="2" id="KW-1185">Reference proteome</keyword>
<reference evidence="1 2" key="1">
    <citation type="submission" date="2020-07" db="EMBL/GenBank/DDBJ databases">
        <title>Vallitalea guaymasensis genome.</title>
        <authorList>
            <person name="Postec A."/>
        </authorList>
    </citation>
    <scope>NUCLEOTIDE SEQUENCE [LARGE SCALE GENOMIC DNA]</scope>
    <source>
        <strain evidence="1 2">Ra1766G1</strain>
    </source>
</reference>
<name>A0A8J8M8E2_9FIRM</name>